<dbReference type="Pfam" id="PF09320">
    <property type="entry name" value="DUF1977"/>
    <property type="match status" value="1"/>
</dbReference>
<dbReference type="GeneID" id="93582559"/>
<organism evidence="8 9">
    <name type="scientific">Arthrobotrys flagrans</name>
    <name type="common">Nematode-trapping fungus</name>
    <name type="synonym">Trichothecium flagrans</name>
    <dbReference type="NCBI Taxonomy" id="97331"/>
    <lineage>
        <taxon>Eukaryota</taxon>
        <taxon>Fungi</taxon>
        <taxon>Dikarya</taxon>
        <taxon>Ascomycota</taxon>
        <taxon>Pezizomycotina</taxon>
        <taxon>Orbiliomycetes</taxon>
        <taxon>Orbiliales</taxon>
        <taxon>Orbiliaceae</taxon>
        <taxon>Arthrobotrys</taxon>
    </lineage>
</organism>
<evidence type="ECO:0000313" key="8">
    <source>
        <dbReference type="EMBL" id="RVD89231.1"/>
    </source>
</evidence>
<keyword evidence="3" id="KW-0256">Endoplasmic reticulum</keyword>
<accession>A0A437ADR7</accession>
<feature type="compositionally biased region" description="Basic and acidic residues" evidence="6">
    <location>
        <begin position="17"/>
        <end position="30"/>
    </location>
</feature>
<dbReference type="GO" id="GO:0005789">
    <property type="term" value="C:endoplasmic reticulum membrane"/>
    <property type="evidence" value="ECO:0007669"/>
    <property type="project" value="UniProtKB-SubCell"/>
</dbReference>
<proteinExistence type="predicted"/>
<dbReference type="PRINTS" id="PR00625">
    <property type="entry name" value="JDOMAIN"/>
</dbReference>
<feature type="region of interest" description="Disordered" evidence="6">
    <location>
        <begin position="110"/>
        <end position="131"/>
    </location>
</feature>
<dbReference type="InterPro" id="IPR018253">
    <property type="entry name" value="DnaJ_domain_CS"/>
</dbReference>
<dbReference type="Gene3D" id="1.10.287.110">
    <property type="entry name" value="DnaJ domain"/>
    <property type="match status" value="1"/>
</dbReference>
<dbReference type="GO" id="GO:0071218">
    <property type="term" value="P:cellular response to misfolded protein"/>
    <property type="evidence" value="ECO:0007669"/>
    <property type="project" value="TreeGrafter"/>
</dbReference>
<dbReference type="PANTHER" id="PTHR43908">
    <property type="entry name" value="AT29763P-RELATED"/>
    <property type="match status" value="1"/>
</dbReference>
<dbReference type="PROSITE" id="PS50076">
    <property type="entry name" value="DNAJ_2"/>
    <property type="match status" value="1"/>
</dbReference>
<dbReference type="PROSITE" id="PS00636">
    <property type="entry name" value="DNAJ_1"/>
    <property type="match status" value="1"/>
</dbReference>
<dbReference type="Pfam" id="PF00226">
    <property type="entry name" value="DnaJ"/>
    <property type="match status" value="1"/>
</dbReference>
<evidence type="ECO:0000313" key="9">
    <source>
        <dbReference type="Proteomes" id="UP000283090"/>
    </source>
</evidence>
<dbReference type="SUPFAM" id="SSF46565">
    <property type="entry name" value="Chaperone J-domain"/>
    <property type="match status" value="1"/>
</dbReference>
<evidence type="ECO:0000256" key="3">
    <source>
        <dbReference type="ARBA" id="ARBA00022824"/>
    </source>
</evidence>
<evidence type="ECO:0000256" key="5">
    <source>
        <dbReference type="ARBA" id="ARBA00023136"/>
    </source>
</evidence>
<dbReference type="InterPro" id="IPR015399">
    <property type="entry name" value="DUF1977_DnaJ-like"/>
</dbReference>
<keyword evidence="4" id="KW-1133">Transmembrane helix</keyword>
<comment type="caution">
    <text evidence="8">The sequence shown here is derived from an EMBL/GenBank/DDBJ whole genome shotgun (WGS) entry which is preliminary data.</text>
</comment>
<dbReference type="InterPro" id="IPR001623">
    <property type="entry name" value="DnaJ_domain"/>
</dbReference>
<feature type="compositionally biased region" description="Low complexity" evidence="6">
    <location>
        <begin position="1"/>
        <end position="16"/>
    </location>
</feature>
<sequence>MSAKSTGADASSSGTARNREHQQGKQDREYTSSQKAAVDRVRKCKPTAYYEILNIKVEAEDGEIRKAYKKLALVMHPDKNGAPGADEAFKLIAKAFQVLSDPQKRAIFDKTGGDPESRNFGGSSAGGGGGGGPFAGFQARPGRQQFTDEISPEELFNMFFGGGGGPFGGGGTFFDLGGGGPGIRIHHFGGPNPRRRPNANAEAGPDVDNSIGSTLIRLLPLILIFAFSLISSILSGFGGTTGGGTGASQYPGPHFKWAPDAPYTQKRYTPTYKAPFYVNPSELDKIPAEKLTYTLKRMDNYAETVYIKGLRIRCDKEYERRATKIQESQGWFLVDQKKLEEAMAEPMRSCQKLTSYGLAHR</sequence>
<dbReference type="OrthoDB" id="1507364at2759"/>
<evidence type="ECO:0000256" key="2">
    <source>
        <dbReference type="ARBA" id="ARBA00022692"/>
    </source>
</evidence>
<keyword evidence="9" id="KW-1185">Reference proteome</keyword>
<dbReference type="Proteomes" id="UP000283090">
    <property type="component" value="Unassembled WGS sequence"/>
</dbReference>
<dbReference type="PANTHER" id="PTHR43908:SF3">
    <property type="entry name" value="AT29763P-RELATED"/>
    <property type="match status" value="1"/>
</dbReference>
<dbReference type="InterPro" id="IPR051100">
    <property type="entry name" value="DnaJ_subfamily_B/C"/>
</dbReference>
<dbReference type="CDD" id="cd06257">
    <property type="entry name" value="DnaJ"/>
    <property type="match status" value="1"/>
</dbReference>
<feature type="region of interest" description="Disordered" evidence="6">
    <location>
        <begin position="1"/>
        <end position="38"/>
    </location>
</feature>
<dbReference type="VEuPathDB" id="FungiDB:DFL_000248"/>
<evidence type="ECO:0000256" key="6">
    <source>
        <dbReference type="SAM" id="MobiDB-lite"/>
    </source>
</evidence>
<name>A0A437ADR7_ARTFL</name>
<keyword evidence="5" id="KW-0472">Membrane</keyword>
<gene>
    <name evidence="8" type="ORF">DFL_000248</name>
</gene>
<evidence type="ECO:0000256" key="1">
    <source>
        <dbReference type="ARBA" id="ARBA00004389"/>
    </source>
</evidence>
<protein>
    <recommendedName>
        <fullName evidence="7">J domain-containing protein</fullName>
    </recommendedName>
</protein>
<dbReference type="EMBL" id="SAEB01000001">
    <property type="protein sequence ID" value="RVD89231.1"/>
    <property type="molecule type" value="Genomic_DNA"/>
</dbReference>
<dbReference type="SMART" id="SM00271">
    <property type="entry name" value="DnaJ"/>
    <property type="match status" value="1"/>
</dbReference>
<dbReference type="AlphaFoldDB" id="A0A437ADR7"/>
<dbReference type="InterPro" id="IPR036869">
    <property type="entry name" value="J_dom_sf"/>
</dbReference>
<comment type="subcellular location">
    <subcellularLocation>
        <location evidence="1">Endoplasmic reticulum membrane</location>
        <topology evidence="1">Single-pass membrane protein</topology>
    </subcellularLocation>
</comment>
<dbReference type="GO" id="GO:0030544">
    <property type="term" value="F:Hsp70 protein binding"/>
    <property type="evidence" value="ECO:0007669"/>
    <property type="project" value="TreeGrafter"/>
</dbReference>
<reference evidence="8 9" key="1">
    <citation type="submission" date="2019-01" db="EMBL/GenBank/DDBJ databases">
        <title>Intercellular communication is required for trap formation in the nematode-trapping fungus Duddingtonia flagrans.</title>
        <authorList>
            <person name="Youssar L."/>
            <person name="Wernet V."/>
            <person name="Hensel N."/>
            <person name="Hildebrandt H.-G."/>
            <person name="Fischer R."/>
        </authorList>
    </citation>
    <scope>NUCLEOTIDE SEQUENCE [LARGE SCALE GENOMIC DNA]</scope>
    <source>
        <strain evidence="8 9">CBS H-5679</strain>
    </source>
</reference>
<feature type="domain" description="J" evidence="7">
    <location>
        <begin position="48"/>
        <end position="112"/>
    </location>
</feature>
<dbReference type="RefSeq" id="XP_067494775.1">
    <property type="nucleotide sequence ID" value="XM_067631272.1"/>
</dbReference>
<dbReference type="FunFam" id="1.10.287.110:FF:000070">
    <property type="entry name" value="Endoplasmic reticulum protein, putative"/>
    <property type="match status" value="1"/>
</dbReference>
<dbReference type="STRING" id="97331.A0A437ADR7"/>
<evidence type="ECO:0000256" key="4">
    <source>
        <dbReference type="ARBA" id="ARBA00022989"/>
    </source>
</evidence>
<keyword evidence="2" id="KW-0812">Transmembrane</keyword>
<evidence type="ECO:0000259" key="7">
    <source>
        <dbReference type="PROSITE" id="PS50076"/>
    </source>
</evidence>